<evidence type="ECO:0000313" key="4">
    <source>
        <dbReference type="Proteomes" id="UP000566663"/>
    </source>
</evidence>
<dbReference type="EMBL" id="JACHFZ010000001">
    <property type="protein sequence ID" value="MBB5291226.1"/>
    <property type="molecule type" value="Genomic_DNA"/>
</dbReference>
<evidence type="ECO:0008006" key="5">
    <source>
        <dbReference type="Google" id="ProtNLM"/>
    </source>
</evidence>
<dbReference type="RefSeq" id="WP_183252380.1">
    <property type="nucleotide sequence ID" value="NZ_BAAAFF010000004.1"/>
</dbReference>
<sequence length="89" mass="9424">MTSLFRLTAVASIGALAFAAAACTPAENDADDGTDTTTIVEREVPADPVVVEREVPVPTPPVVVEDRREGDSTTVRANRDGLEVETTNR</sequence>
<keyword evidence="2" id="KW-0732">Signal</keyword>
<evidence type="ECO:0000256" key="1">
    <source>
        <dbReference type="SAM" id="MobiDB-lite"/>
    </source>
</evidence>
<protein>
    <recommendedName>
        <fullName evidence="5">Secreted protein</fullName>
    </recommendedName>
</protein>
<name>A0A7W8MGR2_9CAUL</name>
<reference evidence="3 4" key="1">
    <citation type="submission" date="2020-08" db="EMBL/GenBank/DDBJ databases">
        <title>Genomic Encyclopedia of Type Strains, Phase IV (KMG-IV): sequencing the most valuable type-strain genomes for metagenomic binning, comparative biology and taxonomic classification.</title>
        <authorList>
            <person name="Goeker M."/>
        </authorList>
    </citation>
    <scope>NUCLEOTIDE SEQUENCE [LARGE SCALE GENOMIC DNA]</scope>
    <source>
        <strain evidence="3 4">DSM 25335</strain>
    </source>
</reference>
<dbReference type="Proteomes" id="UP000566663">
    <property type="component" value="Unassembled WGS sequence"/>
</dbReference>
<keyword evidence="4" id="KW-1185">Reference proteome</keyword>
<feature type="signal peptide" evidence="2">
    <location>
        <begin position="1"/>
        <end position="22"/>
    </location>
</feature>
<dbReference type="PROSITE" id="PS51257">
    <property type="entry name" value="PROKAR_LIPOPROTEIN"/>
    <property type="match status" value="1"/>
</dbReference>
<accession>A0A7W8MGR2</accession>
<comment type="caution">
    <text evidence="3">The sequence shown here is derived from an EMBL/GenBank/DDBJ whole genome shotgun (WGS) entry which is preliminary data.</text>
</comment>
<feature type="compositionally biased region" description="Basic and acidic residues" evidence="1">
    <location>
        <begin position="64"/>
        <end position="89"/>
    </location>
</feature>
<evidence type="ECO:0000313" key="3">
    <source>
        <dbReference type="EMBL" id="MBB5291226.1"/>
    </source>
</evidence>
<proteinExistence type="predicted"/>
<organism evidence="3 4">
    <name type="scientific">Brevundimonas basaltis</name>
    <dbReference type="NCBI Taxonomy" id="472166"/>
    <lineage>
        <taxon>Bacteria</taxon>
        <taxon>Pseudomonadati</taxon>
        <taxon>Pseudomonadota</taxon>
        <taxon>Alphaproteobacteria</taxon>
        <taxon>Caulobacterales</taxon>
        <taxon>Caulobacteraceae</taxon>
        <taxon>Brevundimonas</taxon>
    </lineage>
</organism>
<feature type="chain" id="PRO_5030509108" description="Secreted protein" evidence="2">
    <location>
        <begin position="23"/>
        <end position="89"/>
    </location>
</feature>
<dbReference type="AlphaFoldDB" id="A0A7W8MGR2"/>
<gene>
    <name evidence="3" type="ORF">HNQ67_000722</name>
</gene>
<feature type="region of interest" description="Disordered" evidence="1">
    <location>
        <begin position="62"/>
        <end position="89"/>
    </location>
</feature>
<evidence type="ECO:0000256" key="2">
    <source>
        <dbReference type="SAM" id="SignalP"/>
    </source>
</evidence>